<dbReference type="OrthoDB" id="498841at2759"/>
<dbReference type="RefSeq" id="XP_002508150.1">
    <property type="nucleotide sequence ID" value="XM_002508104.1"/>
</dbReference>
<dbReference type="EMBL" id="CP001575">
    <property type="protein sequence ID" value="ACO69408.1"/>
    <property type="molecule type" value="Genomic_DNA"/>
</dbReference>
<name>C1FFP5_MICCC</name>
<dbReference type="AlphaFoldDB" id="C1FFP5"/>
<dbReference type="Proteomes" id="UP000002009">
    <property type="component" value="Chromosome 8"/>
</dbReference>
<evidence type="ECO:0000256" key="1">
    <source>
        <dbReference type="SAM" id="MobiDB-lite"/>
    </source>
</evidence>
<dbReference type="KEGG" id="mis:MICPUN_60587"/>
<feature type="region of interest" description="Disordered" evidence="1">
    <location>
        <begin position="172"/>
        <end position="250"/>
    </location>
</feature>
<sequence length="299" mass="32969">MTKLVKTGRKPGASAPKGGVGKGRGGKENPKSSQPPRKNSGAWKDEFREKFKFKSKRAGKAVKERTERRSIPDFLKPEDKGEKLTPKQVARVIGEVLQPVRAKYGGQGFAKPSAFINGAAPDFKEQLGELFDEHVEGFSGKSFRKMGKKQEQMNMLWKQRLKAKAEADGTIVAGKRLREKEPDVDDDDDDGGGKTLARGGVNWKRKERAIVPDATAAAEEEEEEARDGGDAPRGAGGGLSRKQRTKAAQMGMTPEAYLEWMQRGKVKVAVDHDARNNAIEAYRAMQKAKLQKANPRGRR</sequence>
<dbReference type="InParanoid" id="C1FFP5"/>
<protein>
    <submittedName>
        <fullName evidence="2">Uncharacterized protein</fullName>
    </submittedName>
</protein>
<organism evidence="2 3">
    <name type="scientific">Micromonas commoda (strain RCC299 / NOUM17 / CCMP2709)</name>
    <name type="common">Picoplanktonic green alga</name>
    <dbReference type="NCBI Taxonomy" id="296587"/>
    <lineage>
        <taxon>Eukaryota</taxon>
        <taxon>Viridiplantae</taxon>
        <taxon>Chlorophyta</taxon>
        <taxon>Mamiellophyceae</taxon>
        <taxon>Mamiellales</taxon>
        <taxon>Mamiellaceae</taxon>
        <taxon>Micromonas</taxon>
    </lineage>
</organism>
<dbReference type="OMA" id="EAYLEWM"/>
<feature type="compositionally biased region" description="Basic and acidic residues" evidence="1">
    <location>
        <begin position="43"/>
        <end position="52"/>
    </location>
</feature>
<accession>C1FFP5</accession>
<proteinExistence type="predicted"/>
<evidence type="ECO:0000313" key="2">
    <source>
        <dbReference type="EMBL" id="ACO69408.1"/>
    </source>
</evidence>
<dbReference type="GeneID" id="8245497"/>
<keyword evidence="3" id="KW-1185">Reference proteome</keyword>
<reference evidence="2 3" key="1">
    <citation type="journal article" date="2009" name="Science">
        <title>Green evolution and dynamic adaptations revealed by genomes of the marine picoeukaryotes Micromonas.</title>
        <authorList>
            <person name="Worden A.Z."/>
            <person name="Lee J.H."/>
            <person name="Mock T."/>
            <person name="Rouze P."/>
            <person name="Simmons M.P."/>
            <person name="Aerts A.L."/>
            <person name="Allen A.E."/>
            <person name="Cuvelier M.L."/>
            <person name="Derelle E."/>
            <person name="Everett M.V."/>
            <person name="Foulon E."/>
            <person name="Grimwood J."/>
            <person name="Gundlach H."/>
            <person name="Henrissat B."/>
            <person name="Napoli C."/>
            <person name="McDonald S.M."/>
            <person name="Parker M.S."/>
            <person name="Rombauts S."/>
            <person name="Salamov A."/>
            <person name="Von Dassow P."/>
            <person name="Badger J.H."/>
            <person name="Coutinho P.M."/>
            <person name="Demir E."/>
            <person name="Dubchak I."/>
            <person name="Gentemann C."/>
            <person name="Eikrem W."/>
            <person name="Gready J.E."/>
            <person name="John U."/>
            <person name="Lanier W."/>
            <person name="Lindquist E.A."/>
            <person name="Lucas S."/>
            <person name="Mayer K.F."/>
            <person name="Moreau H."/>
            <person name="Not F."/>
            <person name="Otillar R."/>
            <person name="Panaud O."/>
            <person name="Pangilinan J."/>
            <person name="Paulsen I."/>
            <person name="Piegu B."/>
            <person name="Poliakov A."/>
            <person name="Robbens S."/>
            <person name="Schmutz J."/>
            <person name="Toulza E."/>
            <person name="Wyss T."/>
            <person name="Zelensky A."/>
            <person name="Zhou K."/>
            <person name="Armbrust E.V."/>
            <person name="Bhattacharya D."/>
            <person name="Goodenough U.W."/>
            <person name="Van de Peer Y."/>
            <person name="Grigoriev I.V."/>
        </authorList>
    </citation>
    <scope>NUCLEOTIDE SEQUENCE [LARGE SCALE GENOMIC DNA]</scope>
    <source>
        <strain evidence="3">RCC299 / NOUM17</strain>
    </source>
</reference>
<feature type="region of interest" description="Disordered" evidence="1">
    <location>
        <begin position="1"/>
        <end position="82"/>
    </location>
</feature>
<feature type="compositionally biased region" description="Basic and acidic residues" evidence="1">
    <location>
        <begin position="61"/>
        <end position="82"/>
    </location>
</feature>
<evidence type="ECO:0000313" key="3">
    <source>
        <dbReference type="Proteomes" id="UP000002009"/>
    </source>
</evidence>
<gene>
    <name evidence="2" type="ORF">MICPUN_60587</name>
</gene>
<dbReference type="eggNOG" id="ENOG502SF6S">
    <property type="taxonomic scope" value="Eukaryota"/>
</dbReference>